<dbReference type="AlphaFoldDB" id="A0AA47N7N5"/>
<dbReference type="EMBL" id="JAOPHQ010000870">
    <property type="protein sequence ID" value="KAK0153062.1"/>
    <property type="molecule type" value="Genomic_DNA"/>
</dbReference>
<proteinExistence type="predicted"/>
<evidence type="ECO:0000313" key="2">
    <source>
        <dbReference type="Proteomes" id="UP001174136"/>
    </source>
</evidence>
<comment type="caution">
    <text evidence="1">The sequence shown here is derived from an EMBL/GenBank/DDBJ whole genome shotgun (WGS) entry which is preliminary data.</text>
</comment>
<reference evidence="1" key="1">
    <citation type="journal article" date="2023" name="Front. Mar. Sci.">
        <title>A new Merluccius polli reference genome to investigate the effects of global change in West African waters.</title>
        <authorList>
            <person name="Mateo J.L."/>
            <person name="Blanco-Fernandez C."/>
            <person name="Garcia-Vazquez E."/>
            <person name="Machado-Schiaffino G."/>
        </authorList>
    </citation>
    <scope>NUCLEOTIDE SEQUENCE</scope>
    <source>
        <strain evidence="1">C29</strain>
        <tissue evidence="1">Fin</tissue>
    </source>
</reference>
<name>A0AA47N7N5_MERPO</name>
<organism evidence="1 2">
    <name type="scientific">Merluccius polli</name>
    <name type="common">Benguela hake</name>
    <name type="synonym">Merluccius cadenati</name>
    <dbReference type="NCBI Taxonomy" id="89951"/>
    <lineage>
        <taxon>Eukaryota</taxon>
        <taxon>Metazoa</taxon>
        <taxon>Chordata</taxon>
        <taxon>Craniata</taxon>
        <taxon>Vertebrata</taxon>
        <taxon>Euteleostomi</taxon>
        <taxon>Actinopterygii</taxon>
        <taxon>Neopterygii</taxon>
        <taxon>Teleostei</taxon>
        <taxon>Neoteleostei</taxon>
        <taxon>Acanthomorphata</taxon>
        <taxon>Zeiogadaria</taxon>
        <taxon>Gadariae</taxon>
        <taxon>Gadiformes</taxon>
        <taxon>Gadoidei</taxon>
        <taxon>Merlucciidae</taxon>
        <taxon>Merluccius</taxon>
    </lineage>
</organism>
<protein>
    <submittedName>
        <fullName evidence="1">Uncharacterized protein</fullName>
    </submittedName>
</protein>
<sequence length="167" mass="18680">MYWYMSLQVLKPYIISLECNLESKFKNLHILGAFSVLGPQAPTLDDVANIASRPSPGTSSLDRMPQLSKRVKQHVLSGAFKVILTTYTMQWKSTIFQEGGREIEDRYQGSGVEMHTIWLPSVGAVGLLTPRTSWQTGQRYGASRPDREQTEAESIIGVWIEDADGSM</sequence>
<keyword evidence="2" id="KW-1185">Reference proteome</keyword>
<gene>
    <name evidence="1" type="ORF">N1851_005272</name>
</gene>
<accession>A0AA47N7N5</accession>
<dbReference type="Proteomes" id="UP001174136">
    <property type="component" value="Unassembled WGS sequence"/>
</dbReference>
<evidence type="ECO:0000313" key="1">
    <source>
        <dbReference type="EMBL" id="KAK0153062.1"/>
    </source>
</evidence>